<sequence length="194" mass="20786">MESSVLLAGLVTLLLMLVALRTLGRGGAYDTGAHTSSSKATGPGSLNDRPVGKGRTKPIGAEYSAAEVREHCDENDLWLVIDGKVYDFTPYVIQHPGGDAILRNAGADSTEGFHGPQHGENVKRMIADYYIGELKSQTLTLTPGGRKHADVCGWKLAYKKLRKCSSTALDLARGERSNAKPLLISLRQNGIVPG</sequence>
<dbReference type="Proteomes" id="UP000324585">
    <property type="component" value="Unassembled WGS sequence"/>
</dbReference>
<evidence type="ECO:0000256" key="5">
    <source>
        <dbReference type="SAM" id="MobiDB-lite"/>
    </source>
</evidence>
<evidence type="ECO:0000256" key="6">
    <source>
        <dbReference type="SAM" id="SignalP"/>
    </source>
</evidence>
<keyword evidence="2" id="KW-0479">Metal-binding</keyword>
<evidence type="ECO:0000259" key="7">
    <source>
        <dbReference type="PROSITE" id="PS50255"/>
    </source>
</evidence>
<keyword evidence="3" id="KW-0408">Iron</keyword>
<evidence type="ECO:0000256" key="4">
    <source>
        <dbReference type="ARBA" id="ARBA00038168"/>
    </source>
</evidence>
<dbReference type="OrthoDB" id="260519at2759"/>
<feature type="region of interest" description="Disordered" evidence="5">
    <location>
        <begin position="30"/>
        <end position="58"/>
    </location>
</feature>
<evidence type="ECO:0000313" key="9">
    <source>
        <dbReference type="Proteomes" id="UP000324585"/>
    </source>
</evidence>
<dbReference type="PANTHER" id="PTHR19359">
    <property type="entry name" value="CYTOCHROME B5"/>
    <property type="match status" value="1"/>
</dbReference>
<dbReference type="GO" id="GO:0016020">
    <property type="term" value="C:membrane"/>
    <property type="evidence" value="ECO:0007669"/>
    <property type="project" value="TreeGrafter"/>
</dbReference>
<keyword evidence="1" id="KW-0349">Heme</keyword>
<comment type="similarity">
    <text evidence="4">Belongs to the cytochrome b5 family.</text>
</comment>
<dbReference type="GO" id="GO:0046872">
    <property type="term" value="F:metal ion binding"/>
    <property type="evidence" value="ECO:0007669"/>
    <property type="project" value="UniProtKB-KW"/>
</dbReference>
<organism evidence="8 9">
    <name type="scientific">Porphyridium purpureum</name>
    <name type="common">Red alga</name>
    <name type="synonym">Porphyridium cruentum</name>
    <dbReference type="NCBI Taxonomy" id="35688"/>
    <lineage>
        <taxon>Eukaryota</taxon>
        <taxon>Rhodophyta</taxon>
        <taxon>Bangiophyceae</taxon>
        <taxon>Porphyridiales</taxon>
        <taxon>Porphyridiaceae</taxon>
        <taxon>Porphyridium</taxon>
    </lineage>
</organism>
<dbReference type="PANTHER" id="PTHR19359:SF95">
    <property type="entry name" value="CYTOCHROME B5 TYPE B"/>
    <property type="match status" value="1"/>
</dbReference>
<dbReference type="SUPFAM" id="SSF55856">
    <property type="entry name" value="Cytochrome b5-like heme/steroid binding domain"/>
    <property type="match status" value="1"/>
</dbReference>
<dbReference type="PRINTS" id="PR00363">
    <property type="entry name" value="CYTOCHROMEB5"/>
</dbReference>
<dbReference type="AlphaFoldDB" id="A0A5J4Z5R1"/>
<gene>
    <name evidence="8" type="ORF">FVE85_5562</name>
</gene>
<feature type="domain" description="Cytochrome b5 heme-binding" evidence="7">
    <location>
        <begin position="60"/>
        <end position="135"/>
    </location>
</feature>
<dbReference type="EMBL" id="VRMN01000001">
    <property type="protein sequence ID" value="KAA8497977.1"/>
    <property type="molecule type" value="Genomic_DNA"/>
</dbReference>
<evidence type="ECO:0000256" key="2">
    <source>
        <dbReference type="ARBA" id="ARBA00022723"/>
    </source>
</evidence>
<keyword evidence="9" id="KW-1185">Reference proteome</keyword>
<dbReference type="SMART" id="SM01117">
    <property type="entry name" value="Cyt-b5"/>
    <property type="match status" value="1"/>
</dbReference>
<dbReference type="InterPro" id="IPR036400">
    <property type="entry name" value="Cyt_B5-like_heme/steroid_sf"/>
</dbReference>
<dbReference type="Gene3D" id="3.10.120.10">
    <property type="entry name" value="Cytochrome b5-like heme/steroid binding domain"/>
    <property type="match status" value="1"/>
</dbReference>
<reference evidence="9" key="1">
    <citation type="journal article" date="2019" name="Nat. Commun.">
        <title>Expansion of phycobilisome linker gene families in mesophilic red algae.</title>
        <authorList>
            <person name="Lee J."/>
            <person name="Kim D."/>
            <person name="Bhattacharya D."/>
            <person name="Yoon H.S."/>
        </authorList>
    </citation>
    <scope>NUCLEOTIDE SEQUENCE [LARGE SCALE GENOMIC DNA]</scope>
    <source>
        <strain evidence="9">CCMP 1328</strain>
    </source>
</reference>
<protein>
    <submittedName>
        <fullName evidence="8">Cytochrome B5-like protein</fullName>
    </submittedName>
</protein>
<evidence type="ECO:0000256" key="1">
    <source>
        <dbReference type="ARBA" id="ARBA00022617"/>
    </source>
</evidence>
<evidence type="ECO:0000313" key="8">
    <source>
        <dbReference type="EMBL" id="KAA8497977.1"/>
    </source>
</evidence>
<accession>A0A5J4Z5R1</accession>
<keyword evidence="6" id="KW-0732">Signal</keyword>
<dbReference type="InterPro" id="IPR001199">
    <property type="entry name" value="Cyt_B5-like_heme/steroid-bd"/>
</dbReference>
<feature type="signal peptide" evidence="6">
    <location>
        <begin position="1"/>
        <end position="28"/>
    </location>
</feature>
<comment type="caution">
    <text evidence="8">The sequence shown here is derived from an EMBL/GenBank/DDBJ whole genome shotgun (WGS) entry which is preliminary data.</text>
</comment>
<feature type="chain" id="PRO_5023938230" evidence="6">
    <location>
        <begin position="29"/>
        <end position="194"/>
    </location>
</feature>
<dbReference type="PROSITE" id="PS50255">
    <property type="entry name" value="CYTOCHROME_B5_2"/>
    <property type="match status" value="1"/>
</dbReference>
<name>A0A5J4Z5R1_PORPP</name>
<dbReference type="Pfam" id="PF00173">
    <property type="entry name" value="Cyt-b5"/>
    <property type="match status" value="1"/>
</dbReference>
<dbReference type="GO" id="GO:0020037">
    <property type="term" value="F:heme binding"/>
    <property type="evidence" value="ECO:0007669"/>
    <property type="project" value="TreeGrafter"/>
</dbReference>
<evidence type="ECO:0000256" key="3">
    <source>
        <dbReference type="ARBA" id="ARBA00023004"/>
    </source>
</evidence>
<dbReference type="InterPro" id="IPR050668">
    <property type="entry name" value="Cytochrome_b5"/>
</dbReference>
<dbReference type="FunFam" id="3.10.120.10:FF:000007">
    <property type="entry name" value="Sulfite oxidase, mitochondrial"/>
    <property type="match status" value="1"/>
</dbReference>
<proteinExistence type="inferred from homology"/>